<dbReference type="GO" id="GO:0006357">
    <property type="term" value="P:regulation of transcription by RNA polymerase II"/>
    <property type="evidence" value="ECO:0007669"/>
    <property type="project" value="InterPro"/>
</dbReference>
<dbReference type="InterPro" id="IPR006671">
    <property type="entry name" value="Cyclin_N"/>
</dbReference>
<dbReference type="PIRSF" id="PIRSF028758">
    <property type="entry name" value="Cyclin, C/H/G types"/>
    <property type="match status" value="1"/>
</dbReference>
<dbReference type="GO" id="GO:0005634">
    <property type="term" value="C:nucleus"/>
    <property type="evidence" value="ECO:0007669"/>
    <property type="project" value="UniProtKB-SubCell"/>
</dbReference>
<dbReference type="Proteomes" id="UP000076798">
    <property type="component" value="Unassembled WGS sequence"/>
</dbReference>
<dbReference type="OrthoDB" id="10266018at2759"/>
<dbReference type="CDD" id="cd20513">
    <property type="entry name" value="CYCLIN_CCNC_rpt1"/>
    <property type="match status" value="1"/>
</dbReference>
<evidence type="ECO:0000256" key="5">
    <source>
        <dbReference type="ARBA" id="ARBA00023127"/>
    </source>
</evidence>
<feature type="compositionally biased region" description="Low complexity" evidence="10">
    <location>
        <begin position="248"/>
        <end position="258"/>
    </location>
</feature>
<dbReference type="FunFam" id="1.10.472.10:FF:000076">
    <property type="entry name" value="RNA polymerase II holoenzyme cyclin-like subunit"/>
    <property type="match status" value="1"/>
</dbReference>
<sequence length="384" mass="42864">MATDYWASSHHRRWIVDRHTLNNARAEDLEYATHEQLALLGVFFATVISKLGKRLGLRQRAIATSVVFFRRFYLKNSYCDTDPFLVLTACCYLASKAEETPVHLKTAIVEARSLFTGEDYNLKQFPSDNSKLAEMEFYLLDDLECDLTVYHPYRTLLAMCGKDNPPVPEDDAEAGELGKPQHDGPRYWGTGIGKLDLEEGAIQMAWFVVNDTYRSDLCLLYPPHLIAVASIFFALTLHPSSRSAVDSSLAFSSSHPPSNAGGRASHGQPKRSTVVRTGDELILFLAGLNVSMPLIASIIQEIIAMYSLWNRMSEGRADWAPQSSMQRKGKSNSSPIKQDDLVTPVALTQFVLEMRERKERDVAHPPSAKPTAINKVLERTQAAG</sequence>
<evidence type="ECO:0000313" key="12">
    <source>
        <dbReference type="EMBL" id="KZT41538.1"/>
    </source>
</evidence>
<dbReference type="InterPro" id="IPR036915">
    <property type="entry name" value="Cyclin-like_sf"/>
</dbReference>
<reference evidence="12 13" key="1">
    <citation type="journal article" date="2016" name="Mol. Biol. Evol.">
        <title>Comparative Genomics of Early-Diverging Mushroom-Forming Fungi Provides Insights into the Origins of Lignocellulose Decay Capabilities.</title>
        <authorList>
            <person name="Nagy L.G."/>
            <person name="Riley R."/>
            <person name="Tritt A."/>
            <person name="Adam C."/>
            <person name="Daum C."/>
            <person name="Floudas D."/>
            <person name="Sun H."/>
            <person name="Yadav J.S."/>
            <person name="Pangilinan J."/>
            <person name="Larsson K.H."/>
            <person name="Matsuura K."/>
            <person name="Barry K."/>
            <person name="Labutti K."/>
            <person name="Kuo R."/>
            <person name="Ohm R.A."/>
            <person name="Bhattacharya S.S."/>
            <person name="Shirouzu T."/>
            <person name="Yoshinaga Y."/>
            <person name="Martin F.M."/>
            <person name="Grigoriev I.V."/>
            <person name="Hibbett D.S."/>
        </authorList>
    </citation>
    <scope>NUCLEOTIDE SEQUENCE [LARGE SCALE GENOMIC DNA]</scope>
    <source>
        <strain evidence="12 13">HHB10207 ss-3</strain>
    </source>
</reference>
<keyword evidence="6" id="KW-0010">Activator</keyword>
<dbReference type="Pfam" id="PF00134">
    <property type="entry name" value="Cyclin_N"/>
    <property type="match status" value="1"/>
</dbReference>
<dbReference type="InterPro" id="IPR043198">
    <property type="entry name" value="Cyclin/Ssn8"/>
</dbReference>
<name>A0A166GCH2_9AGAM</name>
<dbReference type="EMBL" id="KV428020">
    <property type="protein sequence ID" value="KZT41538.1"/>
    <property type="molecule type" value="Genomic_DNA"/>
</dbReference>
<evidence type="ECO:0000256" key="3">
    <source>
        <dbReference type="ARBA" id="ARBA00022491"/>
    </source>
</evidence>
<dbReference type="Gene3D" id="1.10.472.10">
    <property type="entry name" value="Cyclin-like"/>
    <property type="match status" value="2"/>
</dbReference>
<evidence type="ECO:0000256" key="9">
    <source>
        <dbReference type="RuleBase" id="RU000383"/>
    </source>
</evidence>
<evidence type="ECO:0000256" key="8">
    <source>
        <dbReference type="ARBA" id="ARBA00023242"/>
    </source>
</evidence>
<comment type="subcellular location">
    <subcellularLocation>
        <location evidence="1">Nucleus</location>
    </subcellularLocation>
</comment>
<feature type="compositionally biased region" description="Polar residues" evidence="10">
    <location>
        <begin position="321"/>
        <end position="336"/>
    </location>
</feature>
<dbReference type="PANTHER" id="PTHR10026">
    <property type="entry name" value="CYCLIN"/>
    <property type="match status" value="1"/>
</dbReference>
<evidence type="ECO:0000256" key="1">
    <source>
        <dbReference type="ARBA" id="ARBA00004123"/>
    </source>
</evidence>
<proteinExistence type="inferred from homology"/>
<gene>
    <name evidence="12" type="ORF">SISSUDRAFT_1000427</name>
</gene>
<evidence type="ECO:0000256" key="6">
    <source>
        <dbReference type="ARBA" id="ARBA00023159"/>
    </source>
</evidence>
<dbReference type="STRING" id="1314776.A0A166GCH2"/>
<organism evidence="12 13">
    <name type="scientific">Sistotremastrum suecicum HHB10207 ss-3</name>
    <dbReference type="NCBI Taxonomy" id="1314776"/>
    <lineage>
        <taxon>Eukaryota</taxon>
        <taxon>Fungi</taxon>
        <taxon>Dikarya</taxon>
        <taxon>Basidiomycota</taxon>
        <taxon>Agaricomycotina</taxon>
        <taxon>Agaricomycetes</taxon>
        <taxon>Sistotremastrales</taxon>
        <taxon>Sistotremastraceae</taxon>
        <taxon>Sistotremastrum</taxon>
    </lineage>
</organism>
<evidence type="ECO:0000256" key="7">
    <source>
        <dbReference type="ARBA" id="ARBA00023163"/>
    </source>
</evidence>
<keyword evidence="3" id="KW-0678">Repressor</keyword>
<keyword evidence="13" id="KW-1185">Reference proteome</keyword>
<keyword evidence="7" id="KW-0804">Transcription</keyword>
<dbReference type="SMART" id="SM00385">
    <property type="entry name" value="CYCLIN"/>
    <property type="match status" value="1"/>
</dbReference>
<evidence type="ECO:0000313" key="13">
    <source>
        <dbReference type="Proteomes" id="UP000076798"/>
    </source>
</evidence>
<protein>
    <submittedName>
        <fullName evidence="12">C/H/G cyclin</fullName>
    </submittedName>
</protein>
<evidence type="ECO:0000256" key="10">
    <source>
        <dbReference type="SAM" id="MobiDB-lite"/>
    </source>
</evidence>
<dbReference type="CDD" id="cd20514">
    <property type="entry name" value="CYCLIN_CCNC_rpt2"/>
    <property type="match status" value="1"/>
</dbReference>
<dbReference type="InterPro" id="IPR013763">
    <property type="entry name" value="Cyclin-like_dom"/>
</dbReference>
<evidence type="ECO:0000259" key="11">
    <source>
        <dbReference type="SMART" id="SM00385"/>
    </source>
</evidence>
<evidence type="ECO:0000256" key="2">
    <source>
        <dbReference type="ARBA" id="ARBA00008638"/>
    </source>
</evidence>
<keyword evidence="4" id="KW-0805">Transcription regulation</keyword>
<comment type="similarity">
    <text evidence="2">Belongs to the cyclin family. Cyclin C subfamily.</text>
</comment>
<evidence type="ECO:0000256" key="4">
    <source>
        <dbReference type="ARBA" id="ARBA00023015"/>
    </source>
</evidence>
<feature type="region of interest" description="Disordered" evidence="10">
    <location>
        <begin position="248"/>
        <end position="272"/>
    </location>
</feature>
<keyword evidence="5 9" id="KW-0195">Cyclin</keyword>
<feature type="domain" description="Cyclin-like" evidence="11">
    <location>
        <begin position="46"/>
        <end position="141"/>
    </location>
</feature>
<dbReference type="GO" id="GO:0016538">
    <property type="term" value="F:cyclin-dependent protein serine/threonine kinase regulator activity"/>
    <property type="evidence" value="ECO:0007669"/>
    <property type="project" value="InterPro"/>
</dbReference>
<feature type="region of interest" description="Disordered" evidence="10">
    <location>
        <begin position="356"/>
        <end position="384"/>
    </location>
</feature>
<accession>A0A166GCH2</accession>
<keyword evidence="8" id="KW-0539">Nucleus</keyword>
<dbReference type="AlphaFoldDB" id="A0A166GCH2"/>
<dbReference type="SUPFAM" id="SSF47954">
    <property type="entry name" value="Cyclin-like"/>
    <property type="match status" value="2"/>
</dbReference>
<feature type="region of interest" description="Disordered" evidence="10">
    <location>
        <begin position="318"/>
        <end position="337"/>
    </location>
</feature>